<proteinExistence type="predicted"/>
<evidence type="ECO:0000313" key="18">
    <source>
        <dbReference type="Proteomes" id="UP000283509"/>
    </source>
</evidence>
<keyword evidence="7 14" id="KW-1133">Transmembrane helix</keyword>
<evidence type="ECO:0000256" key="1">
    <source>
        <dbReference type="ARBA" id="ARBA00004141"/>
    </source>
</evidence>
<reference evidence="17 18" key="1">
    <citation type="submission" date="2018-04" db="EMBL/GenBank/DDBJ databases">
        <authorList>
            <person name="Zhang X."/>
            <person name="Yuan J."/>
            <person name="Li F."/>
            <person name="Xiang J."/>
        </authorList>
    </citation>
    <scope>NUCLEOTIDE SEQUENCE [LARGE SCALE GENOMIC DNA]</scope>
    <source>
        <tissue evidence="17">Muscle</tissue>
    </source>
</reference>
<keyword evidence="10 12" id="KW-1015">Disulfide bond</keyword>
<dbReference type="PRINTS" id="PR00253">
    <property type="entry name" value="GABAARECEPTR"/>
</dbReference>
<feature type="domain" description="C-type lectin" evidence="15">
    <location>
        <begin position="229"/>
        <end position="335"/>
    </location>
</feature>
<evidence type="ECO:0000256" key="7">
    <source>
        <dbReference type="ARBA" id="ARBA00022989"/>
    </source>
</evidence>
<evidence type="ECO:0000256" key="14">
    <source>
        <dbReference type="SAM" id="Phobius"/>
    </source>
</evidence>
<evidence type="ECO:0000256" key="2">
    <source>
        <dbReference type="ARBA" id="ARBA00004236"/>
    </source>
</evidence>
<dbReference type="PROSITE" id="PS00236">
    <property type="entry name" value="NEUROTR_ION_CHANNEL"/>
    <property type="match status" value="1"/>
</dbReference>
<dbReference type="InterPro" id="IPR038050">
    <property type="entry name" value="Neuro_actylchol_rec"/>
</dbReference>
<evidence type="ECO:0000259" key="15">
    <source>
        <dbReference type="PROSITE" id="PS50041"/>
    </source>
</evidence>
<dbReference type="SUPFAM" id="SSF57424">
    <property type="entry name" value="LDL receptor-like module"/>
    <property type="match status" value="1"/>
</dbReference>
<evidence type="ECO:0000256" key="4">
    <source>
        <dbReference type="ARBA" id="ARBA00022475"/>
    </source>
</evidence>
<dbReference type="GO" id="GO:0004888">
    <property type="term" value="F:transmembrane signaling receptor activity"/>
    <property type="evidence" value="ECO:0007669"/>
    <property type="project" value="InterPro"/>
</dbReference>
<keyword evidence="3" id="KW-0813">Transport</keyword>
<comment type="caution">
    <text evidence="13">Lacks conserved residue(s) required for the propagation of feature annotation.</text>
</comment>
<dbReference type="Gene3D" id="2.70.170.10">
    <property type="entry name" value="Neurotransmitter-gated ion-channel ligand-binding domain"/>
    <property type="match status" value="1"/>
</dbReference>
<dbReference type="EMBL" id="QCYY01000677">
    <property type="protein sequence ID" value="ROT83485.1"/>
    <property type="molecule type" value="Genomic_DNA"/>
</dbReference>
<dbReference type="InterPro" id="IPR018378">
    <property type="entry name" value="C-type_lectin_CS"/>
</dbReference>
<dbReference type="AlphaFoldDB" id="A0A3R7QYJ9"/>
<dbReference type="InterPro" id="IPR016186">
    <property type="entry name" value="C-type_lectin-like/link_sf"/>
</dbReference>
<keyword evidence="8" id="KW-0406">Ion transport</keyword>
<dbReference type="CDD" id="cd00112">
    <property type="entry name" value="LDLa"/>
    <property type="match status" value="1"/>
</dbReference>
<accession>A0A3R7QYJ9</accession>
<dbReference type="Gene3D" id="4.10.400.10">
    <property type="entry name" value="Low-density Lipoprotein Receptor"/>
    <property type="match status" value="1"/>
</dbReference>
<dbReference type="PROSITE" id="PS00615">
    <property type="entry name" value="C_TYPE_LECTIN_1"/>
    <property type="match status" value="1"/>
</dbReference>
<comment type="subcellular location">
    <subcellularLocation>
        <location evidence="2">Cell membrane</location>
    </subcellularLocation>
    <subcellularLocation>
        <location evidence="1">Membrane</location>
        <topology evidence="1">Multi-pass membrane protein</topology>
    </subcellularLocation>
</comment>
<evidence type="ECO:0000256" key="10">
    <source>
        <dbReference type="ARBA" id="ARBA00023157"/>
    </source>
</evidence>
<dbReference type="Pfam" id="PF02931">
    <property type="entry name" value="Neur_chan_LBD"/>
    <property type="match status" value="1"/>
</dbReference>
<evidence type="ECO:0000256" key="3">
    <source>
        <dbReference type="ARBA" id="ARBA00022448"/>
    </source>
</evidence>
<organism evidence="17 18">
    <name type="scientific">Penaeus vannamei</name>
    <name type="common">Whiteleg shrimp</name>
    <name type="synonym">Litopenaeus vannamei</name>
    <dbReference type="NCBI Taxonomy" id="6689"/>
    <lineage>
        <taxon>Eukaryota</taxon>
        <taxon>Metazoa</taxon>
        <taxon>Ecdysozoa</taxon>
        <taxon>Arthropoda</taxon>
        <taxon>Crustacea</taxon>
        <taxon>Multicrustacea</taxon>
        <taxon>Malacostraca</taxon>
        <taxon>Eumalacostraca</taxon>
        <taxon>Eucarida</taxon>
        <taxon>Decapoda</taxon>
        <taxon>Dendrobranchiata</taxon>
        <taxon>Penaeoidea</taxon>
        <taxon>Penaeidae</taxon>
        <taxon>Penaeus</taxon>
    </lineage>
</organism>
<feature type="domain" description="Pentraxin (PTX)" evidence="16">
    <location>
        <begin position="4"/>
        <end position="211"/>
    </location>
</feature>
<dbReference type="InterPro" id="IPR006028">
    <property type="entry name" value="GABAA/Glycine_rcpt"/>
</dbReference>
<sequence length="837" mass="95956">MFAVQTDVLKPGTTEEFLRYMFPANNSAWLTALTICVRVRILQYREMTPFFSYAYSDRADNALLMFQFRSHLDYYINDLKVSSGLNVRVDDFLGLWHLSCILVEHPSYKVYIDGELIKEGFLEGPNTDIPLNGTLYIGQDQDRFNGGTDREQTLSGYAAQVNLWNYAVDERTMKDMAACRVNPRGNVLSSDRDQFEQPGVTSEIVPLQTFCTEEPKFVIVPLIRQVSGARTFCSLVDSLFFIPEDEKTNNRLHEETNMFTEVCDFKSYRRLLLAGTDEEQEGAWINMNTRKPLNFTPWSDGEPNNGKNDNCVVLRNDMPRWGDLSCEYSNCFSCGMTGKDYFSVRGLCKPFDHQIRFIMDGYVNTRPYFRGYYGMAIFNVGEGTWVFKDTMANLTLATMTMEQPEEYPLGRTVWDVLEPFCDFAVGDKLSLGLSSCTIEEFMCSDGSCVPRNVRCNLREDCVDGSDENDCGIVLFSGRYASHRPPPGRTYREVLYILPHVHLVRFSKIDDINLAFYMEFEVHLTWTDRNLKFKNIKEEEDKNKLSTEEVASIWTPEIEFLNVNDGLLKKLKSNVYASQTGDPVSPDFNDIMMETIFEPVNASLVTKTFYSASFSCNFYLFKYPFDTQVCSLLIKLDSADTTVVTFTNDSVVYSGLLTLPKYDVKDIVSELSERTGYAVMEVKFALERRWSLLVLTIFIPTILLLGIGYVTLFIQLAAIQVRSIMTLTTLLVLYTLFNQVSSDLPDTAYIKMIDMWFFFCIFLIFSVIVLHVIVEYLPPGDEDNFLGKNISRVSPLGPNPVQVWFTGMWLMKATRVVIYPSILLIFNLVFWVSIFNLE</sequence>
<dbReference type="PANTHER" id="PTHR18945">
    <property type="entry name" value="NEUROTRANSMITTER GATED ION CHANNEL"/>
    <property type="match status" value="1"/>
</dbReference>
<dbReference type="Pfam" id="PF00354">
    <property type="entry name" value="Pentaxin"/>
    <property type="match status" value="1"/>
</dbReference>
<dbReference type="InterPro" id="IPR013320">
    <property type="entry name" value="ConA-like_dom_sf"/>
</dbReference>
<dbReference type="OrthoDB" id="7357196at2759"/>
<dbReference type="Proteomes" id="UP000283509">
    <property type="component" value="Unassembled WGS sequence"/>
</dbReference>
<feature type="disulfide bond" evidence="12">
    <location>
        <begin position="436"/>
        <end position="448"/>
    </location>
</feature>
<dbReference type="GO" id="GO:0005886">
    <property type="term" value="C:plasma membrane"/>
    <property type="evidence" value="ECO:0007669"/>
    <property type="project" value="UniProtKB-SubCell"/>
</dbReference>
<evidence type="ECO:0000259" key="16">
    <source>
        <dbReference type="PROSITE" id="PS51828"/>
    </source>
</evidence>
<dbReference type="SUPFAM" id="SSF49899">
    <property type="entry name" value="Concanavalin A-like lectins/glucanases"/>
    <property type="match status" value="1"/>
</dbReference>
<dbReference type="InterPro" id="IPR002172">
    <property type="entry name" value="LDrepeatLR_classA_rpt"/>
</dbReference>
<keyword evidence="9 14" id="KW-0472">Membrane</keyword>
<dbReference type="GO" id="GO:0005230">
    <property type="term" value="F:extracellular ligand-gated monoatomic ion channel activity"/>
    <property type="evidence" value="ECO:0007669"/>
    <property type="project" value="InterPro"/>
</dbReference>
<keyword evidence="4" id="KW-1003">Cell membrane</keyword>
<dbReference type="InterPro" id="IPR001759">
    <property type="entry name" value="PTX_dom"/>
</dbReference>
<keyword evidence="18" id="KW-1185">Reference proteome</keyword>
<feature type="disulfide bond" evidence="12">
    <location>
        <begin position="443"/>
        <end position="461"/>
    </location>
</feature>
<dbReference type="InterPro" id="IPR018000">
    <property type="entry name" value="Neurotransmitter_ion_chnl_CS"/>
</dbReference>
<evidence type="ECO:0000256" key="5">
    <source>
        <dbReference type="ARBA" id="ARBA00022692"/>
    </source>
</evidence>
<evidence type="ECO:0000256" key="6">
    <source>
        <dbReference type="ARBA" id="ARBA00022729"/>
    </source>
</evidence>
<dbReference type="PROSITE" id="PS50041">
    <property type="entry name" value="C_TYPE_LECTIN_2"/>
    <property type="match status" value="1"/>
</dbReference>
<keyword evidence="5 14" id="KW-0812">Transmembrane</keyword>
<dbReference type="InterPro" id="IPR036055">
    <property type="entry name" value="LDL_receptor-like_sf"/>
</dbReference>
<dbReference type="PROSITE" id="PS50068">
    <property type="entry name" value="LDLRA_2"/>
    <property type="match status" value="1"/>
</dbReference>
<evidence type="ECO:0000256" key="12">
    <source>
        <dbReference type="PROSITE-ProRule" id="PRU00124"/>
    </source>
</evidence>
<reference evidence="17 18" key="2">
    <citation type="submission" date="2019-01" db="EMBL/GenBank/DDBJ databases">
        <title>The decoding of complex shrimp genome reveals the adaptation for benthos swimmer, frequently molting mechanism and breeding impact on genome.</title>
        <authorList>
            <person name="Sun Y."/>
            <person name="Gao Y."/>
            <person name="Yu Y."/>
        </authorList>
    </citation>
    <scope>NUCLEOTIDE SEQUENCE [LARGE SCALE GENOMIC DNA]</scope>
    <source>
        <tissue evidence="17">Muscle</tissue>
    </source>
</reference>
<dbReference type="Pfam" id="PF00059">
    <property type="entry name" value="Lectin_C"/>
    <property type="match status" value="1"/>
</dbReference>
<feature type="transmembrane region" description="Helical" evidence="14">
    <location>
        <begin position="816"/>
        <end position="836"/>
    </location>
</feature>
<dbReference type="InterPro" id="IPR023415">
    <property type="entry name" value="LDLR_class-A_CS"/>
</dbReference>
<feature type="disulfide bond" evidence="12">
    <location>
        <begin position="455"/>
        <end position="470"/>
    </location>
</feature>
<name>A0A3R7QYJ9_PENVA</name>
<dbReference type="PROSITE" id="PS01209">
    <property type="entry name" value="LDLRA_1"/>
    <property type="match status" value="1"/>
</dbReference>
<evidence type="ECO:0000256" key="9">
    <source>
        <dbReference type="ARBA" id="ARBA00023136"/>
    </source>
</evidence>
<dbReference type="SUPFAM" id="SSF90112">
    <property type="entry name" value="Neurotransmitter-gated ion-channel transmembrane pore"/>
    <property type="match status" value="1"/>
</dbReference>
<dbReference type="SMART" id="SM00192">
    <property type="entry name" value="LDLa"/>
    <property type="match status" value="1"/>
</dbReference>
<dbReference type="SMART" id="SM00159">
    <property type="entry name" value="PTX"/>
    <property type="match status" value="1"/>
</dbReference>
<evidence type="ECO:0000256" key="8">
    <source>
        <dbReference type="ARBA" id="ARBA00023065"/>
    </source>
</evidence>
<dbReference type="InterPro" id="IPR001304">
    <property type="entry name" value="C-type_lectin-like"/>
</dbReference>
<feature type="transmembrane region" description="Helical" evidence="14">
    <location>
        <begin position="689"/>
        <end position="709"/>
    </location>
</feature>
<feature type="transmembrane region" description="Helical" evidence="14">
    <location>
        <begin position="755"/>
        <end position="773"/>
    </location>
</feature>
<dbReference type="InterPro" id="IPR036734">
    <property type="entry name" value="Neur_chan_lig-bd_sf"/>
</dbReference>
<evidence type="ECO:0000313" key="17">
    <source>
        <dbReference type="EMBL" id="ROT83485.1"/>
    </source>
</evidence>
<dbReference type="Gene3D" id="3.10.100.10">
    <property type="entry name" value="Mannose-Binding Protein A, subunit A"/>
    <property type="match status" value="1"/>
</dbReference>
<dbReference type="InterPro" id="IPR006202">
    <property type="entry name" value="Neur_chan_lig-bd"/>
</dbReference>
<evidence type="ECO:0000256" key="13">
    <source>
        <dbReference type="PROSITE-ProRule" id="PRU01172"/>
    </source>
</evidence>
<dbReference type="SUPFAM" id="SSF56436">
    <property type="entry name" value="C-type lectin-like"/>
    <property type="match status" value="1"/>
</dbReference>
<dbReference type="Gene3D" id="2.60.120.200">
    <property type="match status" value="1"/>
</dbReference>
<dbReference type="InterPro" id="IPR016187">
    <property type="entry name" value="CTDL_fold"/>
</dbReference>
<evidence type="ECO:0000256" key="11">
    <source>
        <dbReference type="ARBA" id="ARBA00023303"/>
    </source>
</evidence>
<dbReference type="InterPro" id="IPR006201">
    <property type="entry name" value="Neur_channel"/>
</dbReference>
<dbReference type="SUPFAM" id="SSF63712">
    <property type="entry name" value="Nicotinic receptor ligand binding domain-like"/>
    <property type="match status" value="1"/>
</dbReference>
<comment type="caution">
    <text evidence="17">The sequence shown here is derived from an EMBL/GenBank/DDBJ whole genome shotgun (WGS) entry which is preliminary data.</text>
</comment>
<keyword evidence="11" id="KW-0407">Ion channel</keyword>
<gene>
    <name evidence="17" type="ORF">C7M84_023328</name>
</gene>
<dbReference type="CDD" id="cd00037">
    <property type="entry name" value="CLECT"/>
    <property type="match status" value="1"/>
</dbReference>
<keyword evidence="6" id="KW-0732">Signal</keyword>
<protein>
    <submittedName>
        <fullName evidence="17">Glutamate-gated chloride channel alpha subunit</fullName>
    </submittedName>
</protein>
<dbReference type="InterPro" id="IPR036719">
    <property type="entry name" value="Neuro-gated_channel_TM_sf"/>
</dbReference>
<dbReference type="PROSITE" id="PS51828">
    <property type="entry name" value="PTX_2"/>
    <property type="match status" value="1"/>
</dbReference>
<dbReference type="Gene3D" id="1.20.58.390">
    <property type="entry name" value="Neurotransmitter-gated ion-channel transmembrane domain"/>
    <property type="match status" value="1"/>
</dbReference>
<dbReference type="Pfam" id="PF00057">
    <property type="entry name" value="Ldl_recept_a"/>
    <property type="match status" value="1"/>
</dbReference>
<feature type="transmembrane region" description="Helical" evidence="14">
    <location>
        <begin position="715"/>
        <end position="735"/>
    </location>
</feature>